<dbReference type="InterPro" id="IPR023155">
    <property type="entry name" value="Cyt_c-552/4"/>
</dbReference>
<evidence type="ECO:0000313" key="6">
    <source>
        <dbReference type="Proteomes" id="UP000501534"/>
    </source>
</evidence>
<dbReference type="InterPro" id="IPR011989">
    <property type="entry name" value="ARM-like"/>
</dbReference>
<dbReference type="InterPro" id="IPR036280">
    <property type="entry name" value="Multihaem_cyt_sf"/>
</dbReference>
<reference evidence="5 6" key="1">
    <citation type="submission" date="2020-04" db="EMBL/GenBank/DDBJ databases">
        <title>Usitatibacter rugosus gen. nov., sp. nov. and Usitatibacter palustris sp. nov., novel members of Usitatibacteraceae fam. nov. within the order Nitrosomonadales isolated from soil.</title>
        <authorList>
            <person name="Huber K.J."/>
            <person name="Neumann-Schaal M."/>
            <person name="Geppert A."/>
            <person name="Luckner M."/>
            <person name="Wanner G."/>
            <person name="Overmann J."/>
        </authorList>
    </citation>
    <scope>NUCLEOTIDE SEQUENCE [LARGE SCALE GENOMIC DNA]</scope>
    <source>
        <strain evidence="5 6">0125_3</strain>
    </source>
</reference>
<keyword evidence="1" id="KW-0732">Signal</keyword>
<gene>
    <name evidence="5" type="ORF">DSM104443_01272</name>
</gene>
<dbReference type="InterPro" id="IPR019734">
    <property type="entry name" value="TPR_rpt"/>
</dbReference>
<organism evidence="5 6">
    <name type="scientific">Usitatibacter rugosus</name>
    <dbReference type="NCBI Taxonomy" id="2732067"/>
    <lineage>
        <taxon>Bacteria</taxon>
        <taxon>Pseudomonadati</taxon>
        <taxon>Pseudomonadota</taxon>
        <taxon>Betaproteobacteria</taxon>
        <taxon>Nitrosomonadales</taxon>
        <taxon>Usitatibacteraceae</taxon>
        <taxon>Usitatibacter</taxon>
    </lineage>
</organism>
<feature type="domain" description="Cytochrome c-552/4" evidence="4">
    <location>
        <begin position="78"/>
        <end position="105"/>
    </location>
</feature>
<dbReference type="KEGG" id="uru:DSM104443_01272"/>
<dbReference type="Proteomes" id="UP000501534">
    <property type="component" value="Chromosome"/>
</dbReference>
<evidence type="ECO:0000256" key="2">
    <source>
        <dbReference type="SAM" id="MobiDB-lite"/>
    </source>
</evidence>
<evidence type="ECO:0000313" key="5">
    <source>
        <dbReference type="EMBL" id="QJR10218.1"/>
    </source>
</evidence>
<feature type="transmembrane region" description="Helical" evidence="3">
    <location>
        <begin position="30"/>
        <end position="50"/>
    </location>
</feature>
<dbReference type="InterPro" id="IPR051829">
    <property type="entry name" value="Multiheme_Cytochr_ET"/>
</dbReference>
<dbReference type="SMART" id="SM00028">
    <property type="entry name" value="TPR"/>
    <property type="match status" value="4"/>
</dbReference>
<feature type="region of interest" description="Disordered" evidence="2">
    <location>
        <begin position="1"/>
        <end position="23"/>
    </location>
</feature>
<protein>
    <recommendedName>
        <fullName evidence="4">Cytochrome c-552/4 domain-containing protein</fullName>
    </recommendedName>
</protein>
<evidence type="ECO:0000256" key="3">
    <source>
        <dbReference type="SAM" id="Phobius"/>
    </source>
</evidence>
<dbReference type="Gene3D" id="1.10.1130.10">
    <property type="entry name" value="Flavocytochrome C3, Chain A"/>
    <property type="match status" value="2"/>
</dbReference>
<keyword evidence="3" id="KW-0812">Transmembrane</keyword>
<dbReference type="SUPFAM" id="SSF48695">
    <property type="entry name" value="Multiheme cytochromes"/>
    <property type="match status" value="1"/>
</dbReference>
<keyword evidence="3" id="KW-1133">Transmembrane helix</keyword>
<evidence type="ECO:0000259" key="4">
    <source>
        <dbReference type="Pfam" id="PF13435"/>
    </source>
</evidence>
<keyword evidence="6" id="KW-1185">Reference proteome</keyword>
<dbReference type="RefSeq" id="WP_171090570.1">
    <property type="nucleotide sequence ID" value="NZ_CP053069.1"/>
</dbReference>
<dbReference type="PANTHER" id="PTHR35038">
    <property type="entry name" value="DISSIMILATORY SULFITE REDUCTASE SIRA"/>
    <property type="match status" value="1"/>
</dbReference>
<feature type="domain" description="Cytochrome c-552/4" evidence="4">
    <location>
        <begin position="209"/>
        <end position="250"/>
    </location>
</feature>
<dbReference type="Pfam" id="PF14559">
    <property type="entry name" value="TPR_19"/>
    <property type="match status" value="1"/>
</dbReference>
<dbReference type="Pfam" id="PF13435">
    <property type="entry name" value="Cytochrome_C554"/>
    <property type="match status" value="2"/>
</dbReference>
<dbReference type="EMBL" id="CP053069">
    <property type="protein sequence ID" value="QJR10218.1"/>
    <property type="molecule type" value="Genomic_DNA"/>
</dbReference>
<dbReference type="Gene3D" id="1.25.10.10">
    <property type="entry name" value="Leucine-rich Repeat Variant"/>
    <property type="match status" value="1"/>
</dbReference>
<evidence type="ECO:0000256" key="1">
    <source>
        <dbReference type="ARBA" id="ARBA00022729"/>
    </source>
</evidence>
<dbReference type="GO" id="GO:0016491">
    <property type="term" value="F:oxidoreductase activity"/>
    <property type="evidence" value="ECO:0007669"/>
    <property type="project" value="TreeGrafter"/>
</dbReference>
<dbReference type="SUPFAM" id="SSF48452">
    <property type="entry name" value="TPR-like"/>
    <property type="match status" value="1"/>
</dbReference>
<feature type="compositionally biased region" description="Low complexity" evidence="2">
    <location>
        <begin position="8"/>
        <end position="23"/>
    </location>
</feature>
<accession>A0A6M4GTP7</accession>
<keyword evidence="3" id="KW-0472">Membrane</keyword>
<dbReference type="PANTHER" id="PTHR35038:SF8">
    <property type="entry name" value="C-TYPE POLYHEME CYTOCHROME OMCC"/>
    <property type="match status" value="1"/>
</dbReference>
<dbReference type="InterPro" id="IPR011990">
    <property type="entry name" value="TPR-like_helical_dom_sf"/>
</dbReference>
<dbReference type="Gene3D" id="1.25.40.10">
    <property type="entry name" value="Tetratricopeptide repeat domain"/>
    <property type="match status" value="1"/>
</dbReference>
<sequence length="796" mass="85194">MTKRKNRAGSAPSKPEAAAAPAPSKSRSGWWLLAALAGAFAIGLFASQVLKRGVSPAPVPAERATAVVTPASYVGSAACASCHAEQHKQWSGSQHAAAMIEANASSVRGDFANAKATVAGVTSTFTTKEGRYFVRTDGPDGKLADFEVKYTFGVEPLQQYLIAMPGGRMQALGLAWDTRGKAEGGQRWFAVTPANPKPGSALHWTGIDQNWNYQCADCHSTNLRKNYDAATSTFKTTWSEINVACESCHGPGSNHVNAKGKGGLTAALDERRGVSWAIDAASGNAKRSKAKVSDREIEVCARCHARRGQFTDEHVAGQPLHAAFRPAVLERGLYWPDGQQRDEVYDYASFLQSRMHAHGVTCSDCHDPHTQKLRAPGNEACSQCHAPAKYQAESHHHHRAGSKGTECAACHMPTNTYMVVDPRHDHSIRIPRPDRTVSMGAPNACNACHGDKKPPWAAEALRGWFPKANPGFQGFAEALHAGDLGAPGAQSALRGVAKDASQSPIARASAIARLGRGLDPQSVDVIAGALNDPDANVRMAATQALGRGDTEMKLRYLPRMLADPLRVVRMEAASALAGEPERKLKAPRREAFTKALEEFLAAQRFNADRPEAQGAIAAVALARGDTATAITANRTALRIDPSYIQAAVNLADLYRGQGKDAEGEAVLAEAMKANPASAPVKHALGLLRIRERRTAEALGLLGEAAKLAPDDARYAYVYGVALHDMGKREEALKALGSGIARNPYDRETLVALATYEREAGNLASARARMKLLRELEPGNPDIERMAAEIEGRAPPR</sequence>
<name>A0A6M4GTP7_9PROT</name>
<dbReference type="AlphaFoldDB" id="A0A6M4GTP7"/>
<dbReference type="Pfam" id="PF13646">
    <property type="entry name" value="HEAT_2"/>
    <property type="match status" value="1"/>
</dbReference>
<proteinExistence type="predicted"/>